<dbReference type="Proteomes" id="UP001501496">
    <property type="component" value="Unassembled WGS sequence"/>
</dbReference>
<reference evidence="2" key="1">
    <citation type="journal article" date="2019" name="Int. J. Syst. Evol. Microbiol.">
        <title>The Global Catalogue of Microorganisms (GCM) 10K type strain sequencing project: providing services to taxonomists for standard genome sequencing and annotation.</title>
        <authorList>
            <consortium name="The Broad Institute Genomics Platform"/>
            <consortium name="The Broad Institute Genome Sequencing Center for Infectious Disease"/>
            <person name="Wu L."/>
            <person name="Ma J."/>
        </authorList>
    </citation>
    <scope>NUCLEOTIDE SEQUENCE [LARGE SCALE GENOMIC DNA]</scope>
    <source>
        <strain evidence="2">JCM 17630</strain>
    </source>
</reference>
<accession>A0ABP8C2T6</accession>
<evidence type="ECO:0000313" key="2">
    <source>
        <dbReference type="Proteomes" id="UP001501496"/>
    </source>
</evidence>
<dbReference type="EMBL" id="BAABCA010000001">
    <property type="protein sequence ID" value="GAA4232196.1"/>
    <property type="molecule type" value="Genomic_DNA"/>
</dbReference>
<gene>
    <name evidence="1" type="ORF">GCM10022291_06440</name>
</gene>
<dbReference type="RefSeq" id="WP_344786624.1">
    <property type="nucleotide sequence ID" value="NZ_BAABCA010000001.1"/>
</dbReference>
<organism evidence="1 2">
    <name type="scientific">Postechiella marina</name>
    <dbReference type="NCBI Taxonomy" id="943941"/>
    <lineage>
        <taxon>Bacteria</taxon>
        <taxon>Pseudomonadati</taxon>
        <taxon>Bacteroidota</taxon>
        <taxon>Flavobacteriia</taxon>
        <taxon>Flavobacteriales</taxon>
        <taxon>Flavobacteriaceae</taxon>
        <taxon>Postechiella</taxon>
    </lineage>
</organism>
<name>A0ABP8C2T6_9FLAO</name>
<evidence type="ECO:0000313" key="1">
    <source>
        <dbReference type="EMBL" id="GAA4232196.1"/>
    </source>
</evidence>
<keyword evidence="2" id="KW-1185">Reference proteome</keyword>
<proteinExistence type="predicted"/>
<protein>
    <submittedName>
        <fullName evidence="1">Uncharacterized protein</fullName>
    </submittedName>
</protein>
<sequence>MRKITQAILFYLFFLTFIPIGFSQNLDGATVEFVELGETKTVDDFDDSLDAATPQASYNVEFKIGSTENLKLVLQKIYILM</sequence>
<comment type="caution">
    <text evidence="1">The sequence shown here is derived from an EMBL/GenBank/DDBJ whole genome shotgun (WGS) entry which is preliminary data.</text>
</comment>